<dbReference type="GO" id="GO:0016301">
    <property type="term" value="F:kinase activity"/>
    <property type="evidence" value="ECO:0007669"/>
    <property type="project" value="UniProtKB-KW"/>
</dbReference>
<keyword evidence="1" id="KW-0808">Transferase</keyword>
<protein>
    <submittedName>
        <fullName evidence="1">CMGC/SRPK protein kinase</fullName>
    </submittedName>
</protein>
<dbReference type="OrthoDB" id="10490452at2759"/>
<reference evidence="1 2" key="2">
    <citation type="journal article" date="2021" name="Curr. Genet.">
        <title>Genetic response to nitrogen starvation in the aggressive Eucalyptus foliar pathogen Teratosphaeria destructans.</title>
        <authorList>
            <person name="Havenga M."/>
            <person name="Wingfield B.D."/>
            <person name="Wingfield M.J."/>
            <person name="Dreyer L.L."/>
            <person name="Roets F."/>
            <person name="Aylward J."/>
        </authorList>
    </citation>
    <scope>NUCLEOTIDE SEQUENCE [LARGE SCALE GENOMIC DNA]</scope>
    <source>
        <strain evidence="1">CMW44962</strain>
    </source>
</reference>
<evidence type="ECO:0000313" key="2">
    <source>
        <dbReference type="Proteomes" id="UP001138500"/>
    </source>
</evidence>
<dbReference type="AlphaFoldDB" id="A0A9W7SSL3"/>
<comment type="caution">
    <text evidence="1">The sequence shown here is derived from an EMBL/GenBank/DDBJ whole genome shotgun (WGS) entry which is preliminary data.</text>
</comment>
<keyword evidence="2" id="KW-1185">Reference proteome</keyword>
<keyword evidence="1" id="KW-0418">Kinase</keyword>
<reference evidence="1 2" key="1">
    <citation type="journal article" date="2018" name="IMA Fungus">
        <title>IMA Genome-F 10: Nine draft genome sequences of Claviceps purpurea s.lat., including C. arundinis, C. humidiphila, and C. cf. spartinae, pseudomolecules for the pitch canker pathogen Fusarium circinatum, draft genome of Davidsoniella eucalypti, Grosmannia galeiformis, Quambalaria eucalypti, and Teratosphaeria destructans.</title>
        <authorList>
            <person name="Wingfield B.D."/>
            <person name="Liu M."/>
            <person name="Nguyen H.D."/>
            <person name="Lane F.A."/>
            <person name="Morgan S.W."/>
            <person name="De Vos L."/>
            <person name="Wilken P.M."/>
            <person name="Duong T.A."/>
            <person name="Aylward J."/>
            <person name="Coetzee M.P."/>
            <person name="Dadej K."/>
            <person name="De Beer Z.W."/>
            <person name="Findlay W."/>
            <person name="Havenga M."/>
            <person name="Kolarik M."/>
            <person name="Menzies J.G."/>
            <person name="Naidoo K."/>
            <person name="Pochopski O."/>
            <person name="Shoukouhi P."/>
            <person name="Santana Q.C."/>
            <person name="Seifert K.A."/>
            <person name="Soal N."/>
            <person name="Steenkamp E.T."/>
            <person name="Tatham C.T."/>
            <person name="van der Nest M.A."/>
            <person name="Wingfield M.J."/>
        </authorList>
    </citation>
    <scope>NUCLEOTIDE SEQUENCE [LARGE SCALE GENOMIC DNA]</scope>
    <source>
        <strain evidence="1">CMW44962</strain>
    </source>
</reference>
<name>A0A9W7SSL3_9PEZI</name>
<organism evidence="1 2">
    <name type="scientific">Teratosphaeria destructans</name>
    <dbReference type="NCBI Taxonomy" id="418781"/>
    <lineage>
        <taxon>Eukaryota</taxon>
        <taxon>Fungi</taxon>
        <taxon>Dikarya</taxon>
        <taxon>Ascomycota</taxon>
        <taxon>Pezizomycotina</taxon>
        <taxon>Dothideomycetes</taxon>
        <taxon>Dothideomycetidae</taxon>
        <taxon>Mycosphaerellales</taxon>
        <taxon>Teratosphaeriaceae</taxon>
        <taxon>Teratosphaeria</taxon>
    </lineage>
</organism>
<gene>
    <name evidence="1" type="ORF">Tdes44962_MAKER02771</name>
</gene>
<proteinExistence type="predicted"/>
<accession>A0A9W7SSL3</accession>
<sequence length="174" mass="20106">MDHSPPPPPPIPERRWEDFVTAWPPGEDEDRLLRYIRSIFMWDPMDRANSSELLEDDWESMDAMSRLRDGAVSLMMSFVEKMDEDQVQAMMAILFEEDGEYLDMHEIMITALMRYTKETNTSGPSKESVEATIRMMEPFTSSTMCEVGRQIRTASMDEDGDTIAVFFNEIVLDA</sequence>
<dbReference type="EMBL" id="RIBY02001856">
    <property type="protein sequence ID" value="KAH9827837.1"/>
    <property type="molecule type" value="Genomic_DNA"/>
</dbReference>
<dbReference type="Proteomes" id="UP001138500">
    <property type="component" value="Unassembled WGS sequence"/>
</dbReference>
<evidence type="ECO:0000313" key="1">
    <source>
        <dbReference type="EMBL" id="KAH9827837.1"/>
    </source>
</evidence>